<dbReference type="Proteomes" id="UP001060085">
    <property type="component" value="Linkage Group LG02"/>
</dbReference>
<name>A0ACC0C1V2_CATRO</name>
<accession>A0ACC0C1V2</accession>
<evidence type="ECO:0000313" key="1">
    <source>
        <dbReference type="EMBL" id="KAI5678916.1"/>
    </source>
</evidence>
<protein>
    <submittedName>
        <fullName evidence="1">Uncharacterized protein</fullName>
    </submittedName>
</protein>
<evidence type="ECO:0000313" key="2">
    <source>
        <dbReference type="Proteomes" id="UP001060085"/>
    </source>
</evidence>
<gene>
    <name evidence="1" type="ORF">M9H77_09866</name>
</gene>
<reference evidence="2" key="1">
    <citation type="journal article" date="2023" name="Nat. Plants">
        <title>Single-cell RNA sequencing provides a high-resolution roadmap for understanding the multicellular compartmentation of specialized metabolism.</title>
        <authorList>
            <person name="Sun S."/>
            <person name="Shen X."/>
            <person name="Li Y."/>
            <person name="Li Y."/>
            <person name="Wang S."/>
            <person name="Li R."/>
            <person name="Zhang H."/>
            <person name="Shen G."/>
            <person name="Guo B."/>
            <person name="Wei J."/>
            <person name="Xu J."/>
            <person name="St-Pierre B."/>
            <person name="Chen S."/>
            <person name="Sun C."/>
        </authorList>
    </citation>
    <scope>NUCLEOTIDE SEQUENCE [LARGE SCALE GENOMIC DNA]</scope>
</reference>
<keyword evidence="2" id="KW-1185">Reference proteome</keyword>
<sequence>MASIFNSLQFSAVHKSRFPKLYKVPSITSTTLRPIRNGLFSSEAKHFEFSGKPLRFTGFGLIKKNCSFEFPIIKAAAAADADGQEIEISNGFSRATTTKSIAERFPALVTGFFFFTWYFLNVIFNILNKKVYNYFPYPYFVSVVHLLVGVVYCAASWSIGLPKRAPIDKELLALLTPVAFCHALGHVMSNVSFAAVAVSFTHTIKALEPFFNAAASQFVLGHQIPLSLWLSLAPVVIGVSMASLTELSFNWTGFISAMISNIAFTYRSIYSKKAMTGMDSTNVYAYISIMALFFCLPPAVFIEGPQLIQYGFKDAIAKVGLVKFLSDLFWIGMFYHLYNQVATNTLERVAPLTHAVGNVLKRVFVIGFSIVVFVVILCRKQDFNSDWNWDSHSHCRRSHLFLNQGQHRRKQKGNFLSHFNSSSSYYFVLIMIKVSAISEGCCTLTYYKNNFQTWLGLDSAEEYCNCLDTIAFSSLHFNIRNLINGTIL</sequence>
<organism evidence="1 2">
    <name type="scientific">Catharanthus roseus</name>
    <name type="common">Madagascar periwinkle</name>
    <name type="synonym">Vinca rosea</name>
    <dbReference type="NCBI Taxonomy" id="4058"/>
    <lineage>
        <taxon>Eukaryota</taxon>
        <taxon>Viridiplantae</taxon>
        <taxon>Streptophyta</taxon>
        <taxon>Embryophyta</taxon>
        <taxon>Tracheophyta</taxon>
        <taxon>Spermatophyta</taxon>
        <taxon>Magnoliopsida</taxon>
        <taxon>eudicotyledons</taxon>
        <taxon>Gunneridae</taxon>
        <taxon>Pentapetalae</taxon>
        <taxon>asterids</taxon>
        <taxon>lamiids</taxon>
        <taxon>Gentianales</taxon>
        <taxon>Apocynaceae</taxon>
        <taxon>Rauvolfioideae</taxon>
        <taxon>Vinceae</taxon>
        <taxon>Catharanthinae</taxon>
        <taxon>Catharanthus</taxon>
    </lineage>
</organism>
<comment type="caution">
    <text evidence="1">The sequence shown here is derived from an EMBL/GenBank/DDBJ whole genome shotgun (WGS) entry which is preliminary data.</text>
</comment>
<dbReference type="EMBL" id="CM044702">
    <property type="protein sequence ID" value="KAI5678916.1"/>
    <property type="molecule type" value="Genomic_DNA"/>
</dbReference>
<proteinExistence type="predicted"/>